<protein>
    <submittedName>
        <fullName evidence="2">Uncharacterized protein</fullName>
    </submittedName>
</protein>
<organism evidence="1 2">
    <name type="scientific">Panagrolaimus sp. ES5</name>
    <dbReference type="NCBI Taxonomy" id="591445"/>
    <lineage>
        <taxon>Eukaryota</taxon>
        <taxon>Metazoa</taxon>
        <taxon>Ecdysozoa</taxon>
        <taxon>Nematoda</taxon>
        <taxon>Chromadorea</taxon>
        <taxon>Rhabditida</taxon>
        <taxon>Tylenchina</taxon>
        <taxon>Panagrolaimomorpha</taxon>
        <taxon>Panagrolaimoidea</taxon>
        <taxon>Panagrolaimidae</taxon>
        <taxon>Panagrolaimus</taxon>
    </lineage>
</organism>
<dbReference type="Proteomes" id="UP000887579">
    <property type="component" value="Unplaced"/>
</dbReference>
<evidence type="ECO:0000313" key="2">
    <source>
        <dbReference type="WBParaSite" id="ES5_v2.g24776.t1"/>
    </source>
</evidence>
<proteinExistence type="predicted"/>
<dbReference type="WBParaSite" id="ES5_v2.g24776.t1">
    <property type="protein sequence ID" value="ES5_v2.g24776.t1"/>
    <property type="gene ID" value="ES5_v2.g24776"/>
</dbReference>
<reference evidence="2" key="1">
    <citation type="submission" date="2022-11" db="UniProtKB">
        <authorList>
            <consortium name="WormBaseParasite"/>
        </authorList>
    </citation>
    <scope>IDENTIFICATION</scope>
</reference>
<evidence type="ECO:0000313" key="1">
    <source>
        <dbReference type="Proteomes" id="UP000887579"/>
    </source>
</evidence>
<sequence length="97" mass="10916">MSGIIRKLSESVSDVAPPEVKQKSSAAIIQKVQKKLILHREILEDVFLEIIQTGPYGHYSHFSKSSANIEKFMLSGVLPFEVALAFFRKTQKVELNV</sequence>
<name>A0AC34G578_9BILA</name>
<accession>A0AC34G578</accession>